<dbReference type="InterPro" id="IPR018035">
    <property type="entry name" value="Flagellar_FliH/T3SS_HrpE"/>
</dbReference>
<keyword evidence="5" id="KW-1005">Bacterial flagellum biogenesis</keyword>
<feature type="region of interest" description="Disordered" evidence="8">
    <location>
        <begin position="30"/>
        <end position="57"/>
    </location>
</feature>
<accession>A0A5K7ZFQ9</accession>
<dbReference type="InterPro" id="IPR051472">
    <property type="entry name" value="T3SS_Stator/FliH"/>
</dbReference>
<comment type="function">
    <text evidence="1">Needed for flagellar regrowth and assembly.</text>
</comment>
<evidence type="ECO:0000256" key="7">
    <source>
        <dbReference type="ARBA" id="ARBA00023225"/>
    </source>
</evidence>
<keyword evidence="6" id="KW-0653">Protein transport</keyword>
<feature type="compositionally biased region" description="Basic and acidic residues" evidence="8">
    <location>
        <begin position="30"/>
        <end position="41"/>
    </location>
</feature>
<gene>
    <name evidence="10" type="ORF">DSCO28_03620</name>
</gene>
<sequence length="238" mass="26205">MLADTPKNDSVSTNEPCALYYFPEIPSGNEKKHTSAHRPDHFVSGTPKPSGDIASLHSGAHEQPDIQAVIEEAFNNGLEQGRLESVTALRENVESTVSAFNTAVSEMGCSHKQNTQLMETETVRLALAIARKIIGYEIEHAPVIRHVVKMAMEKIADPRQLMIRLHPGDIETVESIKPNLVLIDDGNMNVRIQPDDTIQQGGCIIETQLGDVDARIDQQIKMIEALLIDQLPKPADES</sequence>
<feature type="domain" description="Flagellar assembly protein FliH/Type III secretion system HrpE" evidence="9">
    <location>
        <begin position="98"/>
        <end position="221"/>
    </location>
</feature>
<evidence type="ECO:0000313" key="10">
    <source>
        <dbReference type="EMBL" id="BBO79796.1"/>
    </source>
</evidence>
<dbReference type="GO" id="GO:0015031">
    <property type="term" value="P:protein transport"/>
    <property type="evidence" value="ECO:0007669"/>
    <property type="project" value="UniProtKB-KW"/>
</dbReference>
<dbReference type="GO" id="GO:0044781">
    <property type="term" value="P:bacterial-type flagellum organization"/>
    <property type="evidence" value="ECO:0007669"/>
    <property type="project" value="UniProtKB-KW"/>
</dbReference>
<evidence type="ECO:0000256" key="8">
    <source>
        <dbReference type="SAM" id="MobiDB-lite"/>
    </source>
</evidence>
<keyword evidence="4" id="KW-0813">Transport</keyword>
<dbReference type="PANTHER" id="PTHR34982:SF1">
    <property type="entry name" value="FLAGELLAR ASSEMBLY PROTEIN FLIH"/>
    <property type="match status" value="1"/>
</dbReference>
<protein>
    <recommendedName>
        <fullName evidence="3">Flagellar assembly protein FliH</fullName>
    </recommendedName>
</protein>
<evidence type="ECO:0000256" key="2">
    <source>
        <dbReference type="ARBA" id="ARBA00006602"/>
    </source>
</evidence>
<organism evidence="10 11">
    <name type="scientific">Desulfosarcina ovata subsp. sediminis</name>
    <dbReference type="NCBI Taxonomy" id="885957"/>
    <lineage>
        <taxon>Bacteria</taxon>
        <taxon>Pseudomonadati</taxon>
        <taxon>Thermodesulfobacteriota</taxon>
        <taxon>Desulfobacteria</taxon>
        <taxon>Desulfobacterales</taxon>
        <taxon>Desulfosarcinaceae</taxon>
        <taxon>Desulfosarcina</taxon>
    </lineage>
</organism>
<evidence type="ECO:0000259" key="9">
    <source>
        <dbReference type="Pfam" id="PF02108"/>
    </source>
</evidence>
<evidence type="ECO:0000256" key="3">
    <source>
        <dbReference type="ARBA" id="ARBA00016507"/>
    </source>
</evidence>
<comment type="similarity">
    <text evidence="2">Belongs to the FliH family.</text>
</comment>
<dbReference type="PANTHER" id="PTHR34982">
    <property type="entry name" value="YOP PROTEINS TRANSLOCATION PROTEIN L"/>
    <property type="match status" value="1"/>
</dbReference>
<evidence type="ECO:0000256" key="5">
    <source>
        <dbReference type="ARBA" id="ARBA00022795"/>
    </source>
</evidence>
<evidence type="ECO:0000256" key="1">
    <source>
        <dbReference type="ARBA" id="ARBA00003041"/>
    </source>
</evidence>
<dbReference type="Pfam" id="PF02108">
    <property type="entry name" value="FliH"/>
    <property type="match status" value="1"/>
</dbReference>
<proteinExistence type="inferred from homology"/>
<evidence type="ECO:0000256" key="6">
    <source>
        <dbReference type="ARBA" id="ARBA00022927"/>
    </source>
</evidence>
<keyword evidence="7" id="KW-1006">Bacterial flagellum protein export</keyword>
<dbReference type="EMBL" id="AP021876">
    <property type="protein sequence ID" value="BBO79796.1"/>
    <property type="molecule type" value="Genomic_DNA"/>
</dbReference>
<evidence type="ECO:0000256" key="4">
    <source>
        <dbReference type="ARBA" id="ARBA00022448"/>
    </source>
</evidence>
<dbReference type="Proteomes" id="UP000425960">
    <property type="component" value="Chromosome"/>
</dbReference>
<name>A0A5K7ZFQ9_9BACT</name>
<evidence type="ECO:0000313" key="11">
    <source>
        <dbReference type="Proteomes" id="UP000425960"/>
    </source>
</evidence>
<dbReference type="AlphaFoldDB" id="A0A5K7ZFQ9"/>
<reference evidence="10 11" key="1">
    <citation type="submission" date="2019-11" db="EMBL/GenBank/DDBJ databases">
        <title>Comparative genomics of hydrocarbon-degrading Desulfosarcina strains.</title>
        <authorList>
            <person name="Watanabe M."/>
            <person name="Kojima H."/>
            <person name="Fukui M."/>
        </authorList>
    </citation>
    <scope>NUCLEOTIDE SEQUENCE [LARGE SCALE GENOMIC DNA]</scope>
    <source>
        <strain evidence="10 11">28bB2T</strain>
    </source>
</reference>
<dbReference type="KEGG" id="dov:DSCO28_03620"/>
<dbReference type="GO" id="GO:0005829">
    <property type="term" value="C:cytosol"/>
    <property type="evidence" value="ECO:0007669"/>
    <property type="project" value="TreeGrafter"/>
</dbReference>